<keyword evidence="1" id="KW-0560">Oxidoreductase</keyword>
<dbReference type="SUPFAM" id="SSF56645">
    <property type="entry name" value="Acyl-CoA dehydrogenase NM domain-like"/>
    <property type="match status" value="1"/>
</dbReference>
<evidence type="ECO:0000313" key="4">
    <source>
        <dbReference type="EMBL" id="GAA2326608.1"/>
    </source>
</evidence>
<dbReference type="RefSeq" id="WP_346172818.1">
    <property type="nucleotide sequence ID" value="NZ_BAAASD010000001.1"/>
</dbReference>
<dbReference type="EMBL" id="BAAASD010000001">
    <property type="protein sequence ID" value="GAA2326608.1"/>
    <property type="molecule type" value="Genomic_DNA"/>
</dbReference>
<name>A0ABN3FBI4_9ACTN</name>
<proteinExistence type="predicted"/>
<dbReference type="InterPro" id="IPR046373">
    <property type="entry name" value="Acyl-CoA_Oxase/DH_mid-dom_sf"/>
</dbReference>
<dbReference type="PIRSF" id="PIRSF016578">
    <property type="entry name" value="HsaA"/>
    <property type="match status" value="1"/>
</dbReference>
<dbReference type="Gene3D" id="1.20.140.10">
    <property type="entry name" value="Butyryl-CoA Dehydrogenase, subunit A, domain 3"/>
    <property type="match status" value="1"/>
</dbReference>
<dbReference type="GO" id="GO:0004497">
    <property type="term" value="F:monooxygenase activity"/>
    <property type="evidence" value="ECO:0007669"/>
    <property type="project" value="UniProtKB-KW"/>
</dbReference>
<feature type="region of interest" description="Disordered" evidence="2">
    <location>
        <begin position="331"/>
        <end position="351"/>
    </location>
</feature>
<feature type="compositionally biased region" description="Polar residues" evidence="2">
    <location>
        <begin position="334"/>
        <end position="351"/>
    </location>
</feature>
<dbReference type="Proteomes" id="UP001500253">
    <property type="component" value="Unassembled WGS sequence"/>
</dbReference>
<keyword evidence="5" id="KW-1185">Reference proteome</keyword>
<sequence length="351" mass="37735">MIVEIARGCPSTGWCLALGAGHALAFASQFGPDVQAEVMGKDGHFIAPHRIVPSVRAVPHRDGWELTGTWSYNSGAPYSTHALGSVALPPGEDGTPSFGIAVVPRSCYTVLDDWGDGIGLRGSGSPSIRLENAVVPRGNVREAEGQDHMWAEPVGMALHGNPMYAGRLTGFFFGESLAVATGIGRAMLDEYRSALLEKKPMWSPHGLRADDAHYQQWYGEACSLLDAAVAVLQQVGEKYHDFCERGVRGEGEFGLADDLRLTNLCAQGGRYATEAMDLLVRTGGASALRQGSRTERYWRDFSAYRSHSGAMTRDLMARRFAAADLEAARPARTVSDTETTAVNGDTTKAVS</sequence>
<dbReference type="InterPro" id="IPR009100">
    <property type="entry name" value="AcylCoA_DH/oxidase_NM_dom_sf"/>
</dbReference>
<dbReference type="InterPro" id="IPR013107">
    <property type="entry name" value="Acyl-CoA_DH_C"/>
</dbReference>
<organism evidence="4 5">
    <name type="scientific">Streptomyces cuspidosporus</name>
    <dbReference type="NCBI Taxonomy" id="66882"/>
    <lineage>
        <taxon>Bacteria</taxon>
        <taxon>Bacillati</taxon>
        <taxon>Actinomycetota</taxon>
        <taxon>Actinomycetes</taxon>
        <taxon>Kitasatosporales</taxon>
        <taxon>Streptomycetaceae</taxon>
        <taxon>Streptomyces</taxon>
    </lineage>
</organism>
<evidence type="ECO:0000256" key="2">
    <source>
        <dbReference type="SAM" id="MobiDB-lite"/>
    </source>
</evidence>
<evidence type="ECO:0000256" key="1">
    <source>
        <dbReference type="ARBA" id="ARBA00023002"/>
    </source>
</evidence>
<keyword evidence="4" id="KW-0503">Monooxygenase</keyword>
<comment type="caution">
    <text evidence="4">The sequence shown here is derived from an EMBL/GenBank/DDBJ whole genome shotgun (WGS) entry which is preliminary data.</text>
</comment>
<dbReference type="SUPFAM" id="SSF47203">
    <property type="entry name" value="Acyl-CoA dehydrogenase C-terminal domain-like"/>
    <property type="match status" value="1"/>
</dbReference>
<dbReference type="Gene3D" id="2.40.110.10">
    <property type="entry name" value="Butyryl-CoA Dehydrogenase, subunit A, domain 2"/>
    <property type="match status" value="1"/>
</dbReference>
<dbReference type="InterPro" id="IPR037069">
    <property type="entry name" value="AcylCoA_DH/ox_N_sf"/>
</dbReference>
<protein>
    <submittedName>
        <fullName evidence="4">Flavin-dependent monooxygenase</fullName>
    </submittedName>
</protein>
<accession>A0ABN3FBI4</accession>
<reference evidence="4 5" key="1">
    <citation type="journal article" date="2019" name="Int. J. Syst. Evol. Microbiol.">
        <title>The Global Catalogue of Microorganisms (GCM) 10K type strain sequencing project: providing services to taxonomists for standard genome sequencing and annotation.</title>
        <authorList>
            <consortium name="The Broad Institute Genomics Platform"/>
            <consortium name="The Broad Institute Genome Sequencing Center for Infectious Disease"/>
            <person name="Wu L."/>
            <person name="Ma J."/>
        </authorList>
    </citation>
    <scope>NUCLEOTIDE SEQUENCE [LARGE SCALE GENOMIC DNA]</scope>
    <source>
        <strain evidence="4 5">JCM 4316</strain>
    </source>
</reference>
<evidence type="ECO:0000313" key="5">
    <source>
        <dbReference type="Proteomes" id="UP001500253"/>
    </source>
</evidence>
<feature type="domain" description="Acyl-CoA dehydrogenase C-terminal" evidence="3">
    <location>
        <begin position="178"/>
        <end position="309"/>
    </location>
</feature>
<dbReference type="Gene3D" id="1.10.540.10">
    <property type="entry name" value="Acyl-CoA dehydrogenase/oxidase, N-terminal domain"/>
    <property type="match status" value="1"/>
</dbReference>
<evidence type="ECO:0000259" key="3">
    <source>
        <dbReference type="Pfam" id="PF08028"/>
    </source>
</evidence>
<dbReference type="Pfam" id="PF08028">
    <property type="entry name" value="Acyl-CoA_dh_2"/>
    <property type="match status" value="1"/>
</dbReference>
<dbReference type="InterPro" id="IPR036250">
    <property type="entry name" value="AcylCo_DH-like_C"/>
</dbReference>
<gene>
    <name evidence="4" type="ORF">GCM10010246_05340</name>
</gene>